<organism evidence="1 2">
    <name type="scientific">Paramecium sonneborni</name>
    <dbReference type="NCBI Taxonomy" id="65129"/>
    <lineage>
        <taxon>Eukaryota</taxon>
        <taxon>Sar</taxon>
        <taxon>Alveolata</taxon>
        <taxon>Ciliophora</taxon>
        <taxon>Intramacronucleata</taxon>
        <taxon>Oligohymenophorea</taxon>
        <taxon>Peniculida</taxon>
        <taxon>Parameciidae</taxon>
        <taxon>Paramecium</taxon>
    </lineage>
</organism>
<dbReference type="AlphaFoldDB" id="A0A8S1P3B5"/>
<name>A0A8S1P3B5_9CILI</name>
<accession>A0A8S1P3B5</accession>
<evidence type="ECO:0008006" key="3">
    <source>
        <dbReference type="Google" id="ProtNLM"/>
    </source>
</evidence>
<protein>
    <recommendedName>
        <fullName evidence="3">Response regulatory domain-containing protein</fullName>
    </recommendedName>
</protein>
<dbReference type="EMBL" id="CAJJDN010000068">
    <property type="protein sequence ID" value="CAD8097467.1"/>
    <property type="molecule type" value="Genomic_DNA"/>
</dbReference>
<evidence type="ECO:0000313" key="1">
    <source>
        <dbReference type="EMBL" id="CAD8097467.1"/>
    </source>
</evidence>
<keyword evidence="2" id="KW-1185">Reference proteome</keyword>
<proteinExistence type="predicted"/>
<sequence>MIIIVFSHYKKSQKNTILNVIKLLMELKLKNQYRINKLNHVIILSGIELVKSLKEQMRNSLIDKGYVIVIATFVDLNSKLECFKSGADYFIAKPFDLIDIGAAVQYLDF</sequence>
<reference evidence="1" key="1">
    <citation type="submission" date="2021-01" db="EMBL/GenBank/DDBJ databases">
        <authorList>
            <consortium name="Genoscope - CEA"/>
            <person name="William W."/>
        </authorList>
    </citation>
    <scope>NUCLEOTIDE SEQUENCE</scope>
</reference>
<dbReference type="OrthoDB" id="303614at2759"/>
<gene>
    <name evidence="1" type="ORF">PSON_ATCC_30995.1.T0680163</name>
</gene>
<evidence type="ECO:0000313" key="2">
    <source>
        <dbReference type="Proteomes" id="UP000692954"/>
    </source>
</evidence>
<comment type="caution">
    <text evidence="1">The sequence shown here is derived from an EMBL/GenBank/DDBJ whole genome shotgun (WGS) entry which is preliminary data.</text>
</comment>
<dbReference type="Proteomes" id="UP000692954">
    <property type="component" value="Unassembled WGS sequence"/>
</dbReference>